<keyword evidence="1" id="KW-0812">Transmembrane</keyword>
<keyword evidence="3" id="KW-1185">Reference proteome</keyword>
<accession>A0A914BK35</accession>
<evidence type="ECO:0000313" key="2">
    <source>
        <dbReference type="EnsemblMetazoa" id="XP_038076648.1"/>
    </source>
</evidence>
<dbReference type="OMA" id="GEWKWFV"/>
<evidence type="ECO:0000313" key="3">
    <source>
        <dbReference type="Proteomes" id="UP000887568"/>
    </source>
</evidence>
<feature type="transmembrane region" description="Helical" evidence="1">
    <location>
        <begin position="253"/>
        <end position="271"/>
    </location>
</feature>
<feature type="transmembrane region" description="Helical" evidence="1">
    <location>
        <begin position="37"/>
        <end position="53"/>
    </location>
</feature>
<dbReference type="PANTHER" id="PTHR22168:SF8">
    <property type="entry name" value="TRANSMEMBRANE PROTEIN 26"/>
    <property type="match status" value="1"/>
</dbReference>
<organism evidence="2 3">
    <name type="scientific">Patiria miniata</name>
    <name type="common">Bat star</name>
    <name type="synonym">Asterina miniata</name>
    <dbReference type="NCBI Taxonomy" id="46514"/>
    <lineage>
        <taxon>Eukaryota</taxon>
        <taxon>Metazoa</taxon>
        <taxon>Echinodermata</taxon>
        <taxon>Eleutherozoa</taxon>
        <taxon>Asterozoa</taxon>
        <taxon>Asteroidea</taxon>
        <taxon>Valvatacea</taxon>
        <taxon>Valvatida</taxon>
        <taxon>Asterinidae</taxon>
        <taxon>Patiria</taxon>
    </lineage>
</organism>
<evidence type="ECO:0000256" key="1">
    <source>
        <dbReference type="SAM" id="Phobius"/>
    </source>
</evidence>
<protein>
    <recommendedName>
        <fullName evidence="4">Transmembrane protein 26</fullName>
    </recommendedName>
</protein>
<dbReference type="AlphaFoldDB" id="A0A914BK35"/>
<keyword evidence="1" id="KW-1133">Transmembrane helix</keyword>
<feature type="transmembrane region" description="Helical" evidence="1">
    <location>
        <begin position="201"/>
        <end position="223"/>
    </location>
</feature>
<dbReference type="EnsemblMetazoa" id="XM_038220720.1">
    <property type="protein sequence ID" value="XP_038076648.1"/>
    <property type="gene ID" value="LOC119744660"/>
</dbReference>
<dbReference type="OrthoDB" id="10042902at2759"/>
<dbReference type="Pfam" id="PF09772">
    <property type="entry name" value="Tmem26"/>
    <property type="match status" value="1"/>
</dbReference>
<evidence type="ECO:0008006" key="4">
    <source>
        <dbReference type="Google" id="ProtNLM"/>
    </source>
</evidence>
<keyword evidence="1" id="KW-0472">Membrane</keyword>
<dbReference type="GeneID" id="119744660"/>
<dbReference type="RefSeq" id="XP_038076648.1">
    <property type="nucleotide sequence ID" value="XM_038220720.1"/>
</dbReference>
<feature type="transmembrane region" description="Helical" evidence="1">
    <location>
        <begin position="277"/>
        <end position="299"/>
    </location>
</feature>
<proteinExistence type="predicted"/>
<dbReference type="PANTHER" id="PTHR22168">
    <property type="entry name" value="TMEM26 PROTEIN"/>
    <property type="match status" value="1"/>
</dbReference>
<reference evidence="2" key="1">
    <citation type="submission" date="2022-11" db="UniProtKB">
        <authorList>
            <consortium name="EnsemblMetazoa"/>
        </authorList>
    </citation>
    <scope>IDENTIFICATION</scope>
</reference>
<name>A0A914BK35_PATMI</name>
<feature type="transmembrane region" description="Helical" evidence="1">
    <location>
        <begin position="65"/>
        <end position="84"/>
    </location>
</feature>
<dbReference type="InterPro" id="IPR019169">
    <property type="entry name" value="Transmembrane_26"/>
</dbReference>
<sequence>MMNRRKAFKASMVRLAFLFHGLISIFAAIYSTQVSEYWFIAVAAVLSMLEMILTYKLNENGEWKWFVPSAFIYLIMVIPVVWILEIAMLDFRLKLRNQLGTVRCVTRLEDYACFDEANTTTAVVLNQNDVDIYNQRSNFSTTIQQTLMLVLILGRWLLPKGQLTRDQLSQLLLVYIGMAADMLEFSSETLRLEKIACSLDIFYAILAVWTWSLMQFTLGLTATKARKRRVAAKVYKSEEEELNKRRYKHSKRVSVFLCGTELWALMTSVVIQDGPYLVVRLYLIFGLGIFDQSTIFFTCKNGLLLFLQFYRLYVVISESNKTHEKSLRIRRRRESLAVDGDEKAAEGGELHSVGDVAMAVISGNIVPNGTVLSNHGSGDDVTPLPPNGVVTTQAELTDPGEETGSPVGTMRNRRMNGGPRLDANGGDTHAHHTVTFALDDD</sequence>
<dbReference type="Proteomes" id="UP000887568">
    <property type="component" value="Unplaced"/>
</dbReference>